<proteinExistence type="predicted"/>
<dbReference type="EMBL" id="CAJVSB020000464">
    <property type="protein sequence ID" value="CAH2051047.1"/>
    <property type="molecule type" value="Genomic_DNA"/>
</dbReference>
<organism evidence="1 2">
    <name type="scientific">Thlaspi arvense</name>
    <name type="common">Field penny-cress</name>
    <dbReference type="NCBI Taxonomy" id="13288"/>
    <lineage>
        <taxon>Eukaryota</taxon>
        <taxon>Viridiplantae</taxon>
        <taxon>Streptophyta</taxon>
        <taxon>Embryophyta</taxon>
        <taxon>Tracheophyta</taxon>
        <taxon>Spermatophyta</taxon>
        <taxon>Magnoliopsida</taxon>
        <taxon>eudicotyledons</taxon>
        <taxon>Gunneridae</taxon>
        <taxon>Pentapetalae</taxon>
        <taxon>rosids</taxon>
        <taxon>malvids</taxon>
        <taxon>Brassicales</taxon>
        <taxon>Brassicaceae</taxon>
        <taxon>Thlaspideae</taxon>
        <taxon>Thlaspi</taxon>
    </lineage>
</organism>
<keyword evidence="2" id="KW-1185">Reference proteome</keyword>
<reference evidence="1 2" key="1">
    <citation type="submission" date="2022-03" db="EMBL/GenBank/DDBJ databases">
        <authorList>
            <person name="Nunn A."/>
            <person name="Chopra R."/>
            <person name="Nunn A."/>
            <person name="Contreras Garrido A."/>
        </authorList>
    </citation>
    <scope>NUCLEOTIDE SEQUENCE [LARGE SCALE GENOMIC DNA]</scope>
</reference>
<dbReference type="Proteomes" id="UP000836841">
    <property type="component" value="Unassembled WGS sequence"/>
</dbReference>
<sequence>MVNGTEIMFLYLNGVWLRVGGGIFPLRDSRNSSLVESANLLRPSFVLVDTAMFGHPLLVLLGHECFTELATTRPGKPTAPVKRLVVIETEEMYKSRKEKEASHWAIRSPLVVGDFPTSATDSS</sequence>
<dbReference type="AlphaFoldDB" id="A0AAU9RYC8"/>
<gene>
    <name evidence="1" type="ORF">TAV2_LOCUS8714</name>
</gene>
<accession>A0AAU9RYC8</accession>
<evidence type="ECO:0000313" key="2">
    <source>
        <dbReference type="Proteomes" id="UP000836841"/>
    </source>
</evidence>
<protein>
    <submittedName>
        <fullName evidence="1">Uncharacterized protein</fullName>
    </submittedName>
</protein>
<comment type="caution">
    <text evidence="1">The sequence shown here is derived from an EMBL/GenBank/DDBJ whole genome shotgun (WGS) entry which is preliminary data.</text>
</comment>
<evidence type="ECO:0000313" key="1">
    <source>
        <dbReference type="EMBL" id="CAH2051047.1"/>
    </source>
</evidence>
<name>A0AAU9RYC8_THLAR</name>